<dbReference type="PANTHER" id="PTHR43179:SF12">
    <property type="entry name" value="GALACTOFURANOSYLTRANSFERASE GLFT2"/>
    <property type="match status" value="1"/>
</dbReference>
<feature type="transmembrane region" description="Helical" evidence="4">
    <location>
        <begin position="235"/>
        <end position="252"/>
    </location>
</feature>
<dbReference type="InterPro" id="IPR029044">
    <property type="entry name" value="Nucleotide-diphossugar_trans"/>
</dbReference>
<evidence type="ECO:0000256" key="2">
    <source>
        <dbReference type="ARBA" id="ARBA00022676"/>
    </source>
</evidence>
<evidence type="ECO:0000313" key="5">
    <source>
        <dbReference type="EMBL" id="NLV08379.1"/>
    </source>
</evidence>
<keyword evidence="4" id="KW-0812">Transmembrane</keyword>
<reference evidence="5" key="1">
    <citation type="submission" date="2019-12" db="EMBL/GenBank/DDBJ databases">
        <title>Whole-genome sequence of Halomicrobium mukohataei pws1.</title>
        <authorList>
            <person name="Verma D.K."/>
            <person name="Gopal K."/>
            <person name="Prasad E.S."/>
        </authorList>
    </citation>
    <scope>NUCLEOTIDE SEQUENCE</scope>
    <source>
        <strain evidence="5">Pws1</strain>
    </source>
</reference>
<keyword evidence="4" id="KW-0472">Membrane</keyword>
<protein>
    <submittedName>
        <fullName evidence="5">Glycosyltransferase</fullName>
    </submittedName>
</protein>
<dbReference type="OrthoDB" id="46222at2157"/>
<comment type="similarity">
    <text evidence="1">Belongs to the glycosyltransferase 2 family.</text>
</comment>
<evidence type="ECO:0000256" key="3">
    <source>
        <dbReference type="ARBA" id="ARBA00022679"/>
    </source>
</evidence>
<dbReference type="PANTHER" id="PTHR43179">
    <property type="entry name" value="RHAMNOSYLTRANSFERASE WBBL"/>
    <property type="match status" value="1"/>
</dbReference>
<dbReference type="RefSeq" id="WP_170092414.1">
    <property type="nucleotide sequence ID" value="NZ_WOYG01000001.1"/>
</dbReference>
<evidence type="ECO:0000256" key="1">
    <source>
        <dbReference type="ARBA" id="ARBA00006739"/>
    </source>
</evidence>
<organism evidence="5 6">
    <name type="scientific">Halomicrobium mukohataei</name>
    <dbReference type="NCBI Taxonomy" id="57705"/>
    <lineage>
        <taxon>Archaea</taxon>
        <taxon>Methanobacteriati</taxon>
        <taxon>Methanobacteriota</taxon>
        <taxon>Stenosarchaea group</taxon>
        <taxon>Halobacteria</taxon>
        <taxon>Halobacteriales</taxon>
        <taxon>Haloarculaceae</taxon>
        <taxon>Halomicrobium</taxon>
    </lineage>
</organism>
<sequence length="287" mass="32972">MDVAGILLNYNTRQDVIRLATSLSALEGIVPLVVDNSSDVTLQTWCVDNNVQYEDTCSNLGYTGGNNVGLRAAMQEGFEYAFILNPDIEIKSLDIAGMIEILDRGNADILFPKVHDVDGGMQNDVPTTENRVLRFGGELPSLPESNDKRLRYVDHGPGSAMMLRLDMLDDIGYLREEFFMYGEEVELCYRARRAEYRVAIYRCSEVLHDHPKPEMWMSKFRMYYNVRNKFLRNKLLFGYSLIYSALILAYLAKYIQKIISKRTWELLQPMVLGIYDGLRLKTGRGRY</sequence>
<evidence type="ECO:0000313" key="6">
    <source>
        <dbReference type="Proteomes" id="UP000608662"/>
    </source>
</evidence>
<dbReference type="AlphaFoldDB" id="A0A847U5U6"/>
<gene>
    <name evidence="5" type="ORF">GOC74_00320</name>
</gene>
<keyword evidence="4" id="KW-1133">Transmembrane helix</keyword>
<dbReference type="GO" id="GO:0016757">
    <property type="term" value="F:glycosyltransferase activity"/>
    <property type="evidence" value="ECO:0007669"/>
    <property type="project" value="UniProtKB-KW"/>
</dbReference>
<name>A0A847U5U6_9EURY</name>
<evidence type="ECO:0000256" key="4">
    <source>
        <dbReference type="SAM" id="Phobius"/>
    </source>
</evidence>
<comment type="caution">
    <text evidence="5">The sequence shown here is derived from an EMBL/GenBank/DDBJ whole genome shotgun (WGS) entry which is preliminary data.</text>
</comment>
<dbReference type="EMBL" id="WOYG01000001">
    <property type="protein sequence ID" value="NLV08379.1"/>
    <property type="molecule type" value="Genomic_DNA"/>
</dbReference>
<proteinExistence type="inferred from homology"/>
<dbReference type="SUPFAM" id="SSF53448">
    <property type="entry name" value="Nucleotide-diphospho-sugar transferases"/>
    <property type="match status" value="1"/>
</dbReference>
<keyword evidence="2" id="KW-0328">Glycosyltransferase</keyword>
<keyword evidence="3 5" id="KW-0808">Transferase</keyword>
<accession>A0A847U5U6</accession>
<dbReference type="Proteomes" id="UP000608662">
    <property type="component" value="Unassembled WGS sequence"/>
</dbReference>
<dbReference type="Gene3D" id="3.90.550.10">
    <property type="entry name" value="Spore Coat Polysaccharide Biosynthesis Protein SpsA, Chain A"/>
    <property type="match status" value="1"/>
</dbReference>